<protein>
    <submittedName>
        <fullName evidence="1">Uncharacterized protein</fullName>
    </submittedName>
</protein>
<sequence length="768" mass="82794">MMMAQPFPAPQGIPQHHTLPPGHPMAPGQHPNAHPGAGMVQAVHPGVSAPGGPQVSQGGPMMAGMPPGAGTTGPGGPVQAHALSHLGPAQAHMFQQPHFAQQFAGNPQLMHPQQQQAMMRQRLILQQQQQQQQHQQHQQQHGGLPVSLPNGNPAGLTAAHVAAMQANQGMRPVNLQMQMQQMPHGQAQNIQQQQQHLFAIQAAQAQQAQHVQQAQHAQQAQQAQQAQAQQAHQAQQVQQAATPVQPGQQTPQQRAAAQPQSVHDAQSATPQPQHGPPPHQGSATPQPNPSQIPTTQPPQPQQQPPAPQPQPTPNPPPQQLPQSQQPGPQQQPPQQQPQPQPPQSQQGTVQGQQQPPMMSQEAQLKAAQQQQQQNPATMMMQQQPRIPMKGAAILHLNSFAEHLSSFQSRGEAHDLAYWQQFVGRFYASGGVLRQGVYNHQTGSKQFEIGTVALPRYYYTQFTSGIRHIQMVVEGARERDLPNGGHVVESPRTSFIYWFTNDTQLFANGTMTAHFDMNNKIEMLDIVMLNHTEYLPRSQLQALEQAAAELPKQSPKVTKNAGKRGQQKQPPPPAATLPESMVTLNGVPGAVMQFMEVSETIASMQFLMQFSQQNPQLTPWESLRNLVNSMQNQVPNPAFMPLQMNPAMQQGQPRAPSMSAPNQFASPAMAHLGLPPAQGSPHLSVSGHPSPAPTHLAGPPMPQGQVQGNGPQVTSASASPNVGTKRRRASTVKVENDDNGPDLNGAPGPVPAKVKASPRVGAKKQKGGA</sequence>
<proteinExistence type="predicted"/>
<evidence type="ECO:0000313" key="2">
    <source>
        <dbReference type="Proteomes" id="UP000249057"/>
    </source>
</evidence>
<accession>A0ACD1FS98</accession>
<keyword evidence="2" id="KW-1185">Reference proteome</keyword>
<reference evidence="1" key="1">
    <citation type="submission" date="2018-02" db="EMBL/GenBank/DDBJ databases">
        <title>The genomes of Aspergillus section Nigri reveals drivers in fungal speciation.</title>
        <authorList>
            <consortium name="DOE Joint Genome Institute"/>
            <person name="Vesth T.C."/>
            <person name="Nybo J."/>
            <person name="Theobald S."/>
            <person name="Brandl J."/>
            <person name="Frisvad J.C."/>
            <person name="Nielsen K.F."/>
            <person name="Lyhne E.K."/>
            <person name="Kogle M.E."/>
            <person name="Kuo A."/>
            <person name="Riley R."/>
            <person name="Clum A."/>
            <person name="Nolan M."/>
            <person name="Lipzen A."/>
            <person name="Salamov A."/>
            <person name="Henrissat B."/>
            <person name="Wiebenga A."/>
            <person name="De vries R.P."/>
            <person name="Grigoriev I.V."/>
            <person name="Mortensen U.H."/>
            <person name="Andersen M.R."/>
            <person name="Baker S.E."/>
        </authorList>
    </citation>
    <scope>NUCLEOTIDE SEQUENCE</scope>
    <source>
        <strain evidence="1">CBS 621.78</strain>
    </source>
</reference>
<organism evidence="1 2">
    <name type="scientific">Aspergillus brunneoviolaceus CBS 621.78</name>
    <dbReference type="NCBI Taxonomy" id="1450534"/>
    <lineage>
        <taxon>Eukaryota</taxon>
        <taxon>Fungi</taxon>
        <taxon>Dikarya</taxon>
        <taxon>Ascomycota</taxon>
        <taxon>Pezizomycotina</taxon>
        <taxon>Eurotiomycetes</taxon>
        <taxon>Eurotiomycetidae</taxon>
        <taxon>Eurotiales</taxon>
        <taxon>Aspergillaceae</taxon>
        <taxon>Aspergillus</taxon>
        <taxon>Aspergillus subgen. Circumdati</taxon>
    </lineage>
</organism>
<dbReference type="EMBL" id="KZ825427">
    <property type="protein sequence ID" value="RAH39867.1"/>
    <property type="molecule type" value="Genomic_DNA"/>
</dbReference>
<name>A0ACD1FS98_9EURO</name>
<gene>
    <name evidence="1" type="ORF">BO95DRAFT_35593</name>
</gene>
<dbReference type="Proteomes" id="UP000249057">
    <property type="component" value="Unassembled WGS sequence"/>
</dbReference>
<evidence type="ECO:0000313" key="1">
    <source>
        <dbReference type="EMBL" id="RAH39867.1"/>
    </source>
</evidence>